<organism evidence="1 2">
    <name type="scientific">Parasediminibacterium paludis</name>
    <dbReference type="NCBI Taxonomy" id="908966"/>
    <lineage>
        <taxon>Bacteria</taxon>
        <taxon>Pseudomonadati</taxon>
        <taxon>Bacteroidota</taxon>
        <taxon>Chitinophagia</taxon>
        <taxon>Chitinophagales</taxon>
        <taxon>Chitinophagaceae</taxon>
        <taxon>Parasediminibacterium</taxon>
    </lineage>
</organism>
<evidence type="ECO:0008006" key="3">
    <source>
        <dbReference type="Google" id="ProtNLM"/>
    </source>
</evidence>
<sequence length="71" mass="7859">MKSFEEVVLNSNNKIHFNLKGIPDVAAAVAEGATNGSRITSWELYMIKSNPQALARTTFYDEVGNIVNPFK</sequence>
<gene>
    <name evidence="1" type="ORF">ACFOW1_01835</name>
</gene>
<dbReference type="Proteomes" id="UP001595906">
    <property type="component" value="Unassembled WGS sequence"/>
</dbReference>
<reference evidence="2" key="1">
    <citation type="journal article" date="2019" name="Int. J. Syst. Evol. Microbiol.">
        <title>The Global Catalogue of Microorganisms (GCM) 10K type strain sequencing project: providing services to taxonomists for standard genome sequencing and annotation.</title>
        <authorList>
            <consortium name="The Broad Institute Genomics Platform"/>
            <consortium name="The Broad Institute Genome Sequencing Center for Infectious Disease"/>
            <person name="Wu L."/>
            <person name="Ma J."/>
        </authorList>
    </citation>
    <scope>NUCLEOTIDE SEQUENCE [LARGE SCALE GENOMIC DNA]</scope>
    <source>
        <strain evidence="2">CECT 8010</strain>
    </source>
</reference>
<name>A0ABV8PRW2_9BACT</name>
<proteinExistence type="predicted"/>
<dbReference type="RefSeq" id="WP_379011895.1">
    <property type="nucleotide sequence ID" value="NZ_JBHSDC010000002.1"/>
</dbReference>
<protein>
    <recommendedName>
        <fullName evidence="3">YD repeat-containing protein</fullName>
    </recommendedName>
</protein>
<evidence type="ECO:0000313" key="2">
    <source>
        <dbReference type="Proteomes" id="UP001595906"/>
    </source>
</evidence>
<comment type="caution">
    <text evidence="1">The sequence shown here is derived from an EMBL/GenBank/DDBJ whole genome shotgun (WGS) entry which is preliminary data.</text>
</comment>
<evidence type="ECO:0000313" key="1">
    <source>
        <dbReference type="EMBL" id="MFC4230613.1"/>
    </source>
</evidence>
<dbReference type="EMBL" id="JBHSDC010000002">
    <property type="protein sequence ID" value="MFC4230613.1"/>
    <property type="molecule type" value="Genomic_DNA"/>
</dbReference>
<keyword evidence="2" id="KW-1185">Reference proteome</keyword>
<accession>A0ABV8PRW2</accession>